<name>A0A2P2PYS1_RHIMU</name>
<accession>A0A2P2PYS1</accession>
<dbReference type="AlphaFoldDB" id="A0A2P2PYS1"/>
<proteinExistence type="predicted"/>
<protein>
    <submittedName>
        <fullName evidence="1">Uncharacterized protein</fullName>
    </submittedName>
</protein>
<evidence type="ECO:0000313" key="1">
    <source>
        <dbReference type="EMBL" id="MBX59860.1"/>
    </source>
</evidence>
<organism evidence="1">
    <name type="scientific">Rhizophora mucronata</name>
    <name type="common">Asiatic mangrove</name>
    <dbReference type="NCBI Taxonomy" id="61149"/>
    <lineage>
        <taxon>Eukaryota</taxon>
        <taxon>Viridiplantae</taxon>
        <taxon>Streptophyta</taxon>
        <taxon>Embryophyta</taxon>
        <taxon>Tracheophyta</taxon>
        <taxon>Spermatophyta</taxon>
        <taxon>Magnoliopsida</taxon>
        <taxon>eudicotyledons</taxon>
        <taxon>Gunneridae</taxon>
        <taxon>Pentapetalae</taxon>
        <taxon>rosids</taxon>
        <taxon>fabids</taxon>
        <taxon>Malpighiales</taxon>
        <taxon>Rhizophoraceae</taxon>
        <taxon>Rhizophora</taxon>
    </lineage>
</organism>
<sequence>MVMEKLVKAGAHCNNQHLCRLHSSVVDTNKSTSSKT</sequence>
<reference evidence="1" key="1">
    <citation type="submission" date="2018-02" db="EMBL/GenBank/DDBJ databases">
        <title>Rhizophora mucronata_Transcriptome.</title>
        <authorList>
            <person name="Meera S.P."/>
            <person name="Sreeshan A."/>
            <person name="Augustine A."/>
        </authorList>
    </citation>
    <scope>NUCLEOTIDE SEQUENCE</scope>
    <source>
        <tissue evidence="1">Leaf</tissue>
    </source>
</reference>
<dbReference type="EMBL" id="GGEC01079376">
    <property type="protein sequence ID" value="MBX59860.1"/>
    <property type="molecule type" value="Transcribed_RNA"/>
</dbReference>